<evidence type="ECO:0000313" key="3">
    <source>
        <dbReference type="Proteomes" id="UP000054454"/>
    </source>
</evidence>
<proteinExistence type="predicted"/>
<evidence type="ECO:0000256" key="1">
    <source>
        <dbReference type="SAM" id="Phobius"/>
    </source>
</evidence>
<evidence type="ECO:0000313" key="2">
    <source>
        <dbReference type="EMBL" id="KTW27626.1"/>
    </source>
</evidence>
<accession>A0A0W4ZGZ3</accession>
<keyword evidence="1" id="KW-1133">Transmembrane helix</keyword>
<organism evidence="2 3">
    <name type="scientific">Pneumocystis carinii (strain B80)</name>
    <name type="common">Rat pneumocystis pneumonia agent</name>
    <name type="synonym">Pneumocystis carinii f. sp. carinii</name>
    <dbReference type="NCBI Taxonomy" id="1408658"/>
    <lineage>
        <taxon>Eukaryota</taxon>
        <taxon>Fungi</taxon>
        <taxon>Dikarya</taxon>
        <taxon>Ascomycota</taxon>
        <taxon>Taphrinomycotina</taxon>
        <taxon>Pneumocystomycetes</taxon>
        <taxon>Pneumocystaceae</taxon>
        <taxon>Pneumocystis</taxon>
    </lineage>
</organism>
<protein>
    <submittedName>
        <fullName evidence="2">Uncharacterized protein</fullName>
    </submittedName>
</protein>
<dbReference type="Proteomes" id="UP000054454">
    <property type="component" value="Unassembled WGS sequence"/>
</dbReference>
<reference evidence="3" key="1">
    <citation type="journal article" date="2016" name="Nat. Commun.">
        <title>Genome analysis of three Pneumocystis species reveals adaptation mechanisms to life exclusively in mammalian hosts.</title>
        <authorList>
            <person name="Ma L."/>
            <person name="Chen Z."/>
            <person name="Huang D.W."/>
            <person name="Kutty G."/>
            <person name="Ishihara M."/>
            <person name="Wang H."/>
            <person name="Abouelleil A."/>
            <person name="Bishop L."/>
            <person name="Davey E."/>
            <person name="Deng R."/>
            <person name="Deng X."/>
            <person name="Fan L."/>
            <person name="Fantoni G."/>
            <person name="Fitzgerald M."/>
            <person name="Gogineni E."/>
            <person name="Goldberg J.M."/>
            <person name="Handley G."/>
            <person name="Hu X."/>
            <person name="Huber C."/>
            <person name="Jiao X."/>
            <person name="Jones K."/>
            <person name="Levin J.Z."/>
            <person name="Liu Y."/>
            <person name="Macdonald P."/>
            <person name="Melnikov A."/>
            <person name="Raley C."/>
            <person name="Sassi M."/>
            <person name="Sherman B.T."/>
            <person name="Song X."/>
            <person name="Sykes S."/>
            <person name="Tran B."/>
            <person name="Walsh L."/>
            <person name="Xia Y."/>
            <person name="Yang J."/>
            <person name="Young S."/>
            <person name="Zeng Q."/>
            <person name="Zheng X."/>
            <person name="Stephens R."/>
            <person name="Nusbaum C."/>
            <person name="Birren B.W."/>
            <person name="Azadi P."/>
            <person name="Lempicki R.A."/>
            <person name="Cuomo C.A."/>
            <person name="Kovacs J.A."/>
        </authorList>
    </citation>
    <scope>NUCLEOTIDE SEQUENCE [LARGE SCALE GENOMIC DNA]</scope>
    <source>
        <strain evidence="3">B80</strain>
    </source>
</reference>
<dbReference type="AlphaFoldDB" id="A0A0W4ZGZ3"/>
<comment type="caution">
    <text evidence="2">The sequence shown here is derived from an EMBL/GenBank/DDBJ whole genome shotgun (WGS) entry which is preliminary data.</text>
</comment>
<dbReference type="VEuPathDB" id="FungiDB:T552_02068"/>
<keyword evidence="1" id="KW-0812">Transmembrane</keyword>
<feature type="transmembrane region" description="Helical" evidence="1">
    <location>
        <begin position="41"/>
        <end position="59"/>
    </location>
</feature>
<dbReference type="RefSeq" id="XP_018225508.1">
    <property type="nucleotide sequence ID" value="XM_018370624.1"/>
</dbReference>
<dbReference type="InterPro" id="IPR035213">
    <property type="entry name" value="DUF5321"/>
</dbReference>
<dbReference type="OrthoDB" id="2253354at2759"/>
<dbReference type="GeneID" id="28936827"/>
<keyword evidence="3" id="KW-1185">Reference proteome</keyword>
<keyword evidence="1" id="KW-0472">Membrane</keyword>
<dbReference type="EMBL" id="LFVZ01000009">
    <property type="protein sequence ID" value="KTW27626.1"/>
    <property type="molecule type" value="Genomic_DNA"/>
</dbReference>
<sequence length="131" mass="15685">MSLFCFHKTSNFEIKRCDKWVRFMTTHSTINKKETKLMKRFFSSNIIFIVLLIILGSQANNILFIKQEFNEFEAEIDAKISHLRDIIDRIQKGENLDISKELGTGVDEKEKEWFKVIEQVINQDERWERIK</sequence>
<gene>
    <name evidence="2" type="ORF">T552_02068</name>
</gene>
<dbReference type="Pfam" id="PF17254">
    <property type="entry name" value="DUF5321"/>
    <property type="match status" value="1"/>
</dbReference>
<name>A0A0W4ZGZ3_PNEC8</name>